<name>A0ABV7FYY0_9PROT</name>
<keyword evidence="2" id="KW-0378">Hydrolase</keyword>
<accession>A0ABV7FYY0</accession>
<reference evidence="3" key="1">
    <citation type="journal article" date="2019" name="Int. J. Syst. Evol. Microbiol.">
        <title>The Global Catalogue of Microorganisms (GCM) 10K type strain sequencing project: providing services to taxonomists for standard genome sequencing and annotation.</title>
        <authorList>
            <consortium name="The Broad Institute Genomics Platform"/>
            <consortium name="The Broad Institute Genome Sequencing Center for Infectious Disease"/>
            <person name="Wu L."/>
            <person name="Ma J."/>
        </authorList>
    </citation>
    <scope>NUCLEOTIDE SEQUENCE [LARGE SCALE GENOMIC DNA]</scope>
    <source>
        <strain evidence="3">KCTC 52094</strain>
    </source>
</reference>
<comment type="caution">
    <text evidence="2">The sequence shown here is derived from an EMBL/GenBank/DDBJ whole genome shotgun (WGS) entry which is preliminary data.</text>
</comment>
<dbReference type="Proteomes" id="UP001595593">
    <property type="component" value="Unassembled WGS sequence"/>
</dbReference>
<evidence type="ECO:0000313" key="2">
    <source>
        <dbReference type="EMBL" id="MFC3123982.1"/>
    </source>
</evidence>
<organism evidence="2 3">
    <name type="scientific">Teichococcus globiformis</name>
    <dbReference type="NCBI Taxonomy" id="2307229"/>
    <lineage>
        <taxon>Bacteria</taxon>
        <taxon>Pseudomonadati</taxon>
        <taxon>Pseudomonadota</taxon>
        <taxon>Alphaproteobacteria</taxon>
        <taxon>Acetobacterales</taxon>
        <taxon>Roseomonadaceae</taxon>
        <taxon>Roseomonas</taxon>
    </lineage>
</organism>
<sequence>MKMIAAPARLPDGLRVYAIGDVHGCCGRLTALHAAIAADWRVAPASACAVVHLGDYVDRGPNSAGVLTLLDGKGPIPGAHRILLRGNHEVMMLEALAAGPGTAAEDFWLHNGGRATLASYGATDAALRLPRSHAALLEGLTTSWQAGGYLFVHAGINPRRPMDQQDEHDLLWIREPFLSWPMPLPAIVVHGHTPARRVEIRQHRIGIDTGAVAGGALTALVLEADGLRLLEA</sequence>
<evidence type="ECO:0000259" key="1">
    <source>
        <dbReference type="Pfam" id="PF00149"/>
    </source>
</evidence>
<dbReference type="PANTHER" id="PTHR42850">
    <property type="entry name" value="METALLOPHOSPHOESTERASE"/>
    <property type="match status" value="1"/>
</dbReference>
<dbReference type="InterPro" id="IPR029052">
    <property type="entry name" value="Metallo-depent_PP-like"/>
</dbReference>
<dbReference type="Gene3D" id="3.60.21.10">
    <property type="match status" value="1"/>
</dbReference>
<evidence type="ECO:0000313" key="3">
    <source>
        <dbReference type="Proteomes" id="UP001595593"/>
    </source>
</evidence>
<keyword evidence="3" id="KW-1185">Reference proteome</keyword>
<gene>
    <name evidence="2" type="ORF">ACFOD4_02820</name>
</gene>
<proteinExistence type="predicted"/>
<dbReference type="GO" id="GO:0016787">
    <property type="term" value="F:hydrolase activity"/>
    <property type="evidence" value="ECO:0007669"/>
    <property type="project" value="UniProtKB-KW"/>
</dbReference>
<feature type="domain" description="Calcineurin-like phosphoesterase" evidence="1">
    <location>
        <begin position="14"/>
        <end position="196"/>
    </location>
</feature>
<dbReference type="CDD" id="cd00144">
    <property type="entry name" value="MPP_PPP_family"/>
    <property type="match status" value="1"/>
</dbReference>
<dbReference type="SUPFAM" id="SSF56300">
    <property type="entry name" value="Metallo-dependent phosphatases"/>
    <property type="match status" value="1"/>
</dbReference>
<dbReference type="EMBL" id="JBHRTN010000004">
    <property type="protein sequence ID" value="MFC3123982.1"/>
    <property type="molecule type" value="Genomic_DNA"/>
</dbReference>
<dbReference type="Pfam" id="PF00149">
    <property type="entry name" value="Metallophos"/>
    <property type="match status" value="1"/>
</dbReference>
<protein>
    <submittedName>
        <fullName evidence="2">Metallophosphoesterase family protein</fullName>
        <ecNumber evidence="2">3.1.-.-</ecNumber>
    </submittedName>
</protein>
<dbReference type="InterPro" id="IPR050126">
    <property type="entry name" value="Ap4A_hydrolase"/>
</dbReference>
<dbReference type="EC" id="3.1.-.-" evidence="2"/>
<dbReference type="PANTHER" id="PTHR42850:SF4">
    <property type="entry name" value="ZINC-DEPENDENT ENDOPOLYPHOSPHATASE"/>
    <property type="match status" value="1"/>
</dbReference>
<dbReference type="InterPro" id="IPR004843">
    <property type="entry name" value="Calcineurin-like_PHP"/>
</dbReference>
<dbReference type="RefSeq" id="WP_379593518.1">
    <property type="nucleotide sequence ID" value="NZ_JBHRTN010000004.1"/>
</dbReference>